<proteinExistence type="predicted"/>
<accession>A0ACC2R0G8</accession>
<comment type="caution">
    <text evidence="1">The sequence shown here is derived from an EMBL/GenBank/DDBJ whole genome shotgun (WGS) entry which is preliminary data.</text>
</comment>
<keyword evidence="2" id="KW-1185">Reference proteome</keyword>
<dbReference type="EMBL" id="CM056786">
    <property type="protein sequence ID" value="KAJ8729479.1"/>
    <property type="molecule type" value="Genomic_DNA"/>
</dbReference>
<evidence type="ECO:0000313" key="1">
    <source>
        <dbReference type="EMBL" id="KAJ8729479.1"/>
    </source>
</evidence>
<sequence length="366" mass="41670">MKWFTSYLQNWSHLVKVQREDGSNGSSSPLHMSRFVLQGLLISSLLSLATEVMALPLPIPPCAKRDGLSGLSCEHFDYASTMATTLLAPVKTEREILEHSMSEDDPNANTQLPSLVGKQPRWGPRHRGAQELAELYSPGKRLQEWVCVVLCCTLCVCAGVLMARHVQADASLFLAAISGVLTADFASGVVHWAADTWGAVDLPVIGKNFLRPFREHHIDPTSITRHDFIETNGDNFAITIPVLARIVYQLLTYDDESINSQFHWIAYWYLCCIFVAMTNQIHKWSHTYFGLPVWVVWLQEWHIVLPRRHHRIHHVAPHETYFCITTGWLNWPLELLHFWSILETIIEAVTGCKPRADDLKWAQKRS</sequence>
<gene>
    <name evidence="1" type="ORF">PYW08_001060</name>
</gene>
<reference evidence="1" key="1">
    <citation type="submission" date="2023-03" db="EMBL/GenBank/DDBJ databases">
        <title>Chromosome-level genomes of two armyworms, Mythimna separata and Mythimna loreyi, provide insights into the biosynthesis and reception of sex pheromones.</title>
        <authorList>
            <person name="Zhao H."/>
        </authorList>
    </citation>
    <scope>NUCLEOTIDE SEQUENCE</scope>
    <source>
        <strain evidence="1">BeijingLab</strain>
    </source>
</reference>
<organism evidence="1 2">
    <name type="scientific">Mythimna loreyi</name>
    <dbReference type="NCBI Taxonomy" id="667449"/>
    <lineage>
        <taxon>Eukaryota</taxon>
        <taxon>Metazoa</taxon>
        <taxon>Ecdysozoa</taxon>
        <taxon>Arthropoda</taxon>
        <taxon>Hexapoda</taxon>
        <taxon>Insecta</taxon>
        <taxon>Pterygota</taxon>
        <taxon>Neoptera</taxon>
        <taxon>Endopterygota</taxon>
        <taxon>Lepidoptera</taxon>
        <taxon>Glossata</taxon>
        <taxon>Ditrysia</taxon>
        <taxon>Noctuoidea</taxon>
        <taxon>Noctuidae</taxon>
        <taxon>Noctuinae</taxon>
        <taxon>Hadenini</taxon>
        <taxon>Mythimna</taxon>
    </lineage>
</organism>
<evidence type="ECO:0000313" key="2">
    <source>
        <dbReference type="Proteomes" id="UP001231649"/>
    </source>
</evidence>
<name>A0ACC2R0G8_9NEOP</name>
<dbReference type="Proteomes" id="UP001231649">
    <property type="component" value="Chromosome 10"/>
</dbReference>
<protein>
    <submittedName>
        <fullName evidence="1">Uncharacterized protein</fullName>
    </submittedName>
</protein>